<dbReference type="EMBL" id="JAQQAF010000004">
    <property type="protein sequence ID" value="KAJ8493114.1"/>
    <property type="molecule type" value="Genomic_DNA"/>
</dbReference>
<keyword evidence="2" id="KW-1185">Reference proteome</keyword>
<dbReference type="AlphaFoldDB" id="A0AAV8PR52"/>
<dbReference type="Proteomes" id="UP001222027">
    <property type="component" value="Unassembled WGS sequence"/>
</dbReference>
<name>A0AAV8PR52_ENSVE</name>
<organism evidence="1 2">
    <name type="scientific">Ensete ventricosum</name>
    <name type="common">Abyssinian banana</name>
    <name type="synonym">Musa ensete</name>
    <dbReference type="NCBI Taxonomy" id="4639"/>
    <lineage>
        <taxon>Eukaryota</taxon>
        <taxon>Viridiplantae</taxon>
        <taxon>Streptophyta</taxon>
        <taxon>Embryophyta</taxon>
        <taxon>Tracheophyta</taxon>
        <taxon>Spermatophyta</taxon>
        <taxon>Magnoliopsida</taxon>
        <taxon>Liliopsida</taxon>
        <taxon>Zingiberales</taxon>
        <taxon>Musaceae</taxon>
        <taxon>Ensete</taxon>
    </lineage>
</organism>
<protein>
    <submittedName>
        <fullName evidence="1">Uncharacterized protein</fullName>
    </submittedName>
</protein>
<evidence type="ECO:0000313" key="1">
    <source>
        <dbReference type="EMBL" id="KAJ8493114.1"/>
    </source>
</evidence>
<gene>
    <name evidence="1" type="ORF">OPV22_014835</name>
</gene>
<evidence type="ECO:0000313" key="2">
    <source>
        <dbReference type="Proteomes" id="UP001222027"/>
    </source>
</evidence>
<reference evidence="1 2" key="1">
    <citation type="submission" date="2022-12" db="EMBL/GenBank/DDBJ databases">
        <title>Chromosome-scale assembly of the Ensete ventricosum genome.</title>
        <authorList>
            <person name="Dussert Y."/>
            <person name="Stocks J."/>
            <person name="Wendawek A."/>
            <person name="Woldeyes F."/>
            <person name="Nichols R.A."/>
            <person name="Borrell J.S."/>
        </authorList>
    </citation>
    <scope>NUCLEOTIDE SEQUENCE [LARGE SCALE GENOMIC DNA]</scope>
    <source>
        <strain evidence="2">cv. Maze</strain>
        <tissue evidence="1">Seeds</tissue>
    </source>
</reference>
<comment type="caution">
    <text evidence="1">The sequence shown here is derived from an EMBL/GenBank/DDBJ whole genome shotgun (WGS) entry which is preliminary data.</text>
</comment>
<proteinExistence type="predicted"/>
<sequence>MRRRMQQFSLEAGEEFKLHEQWVRESIIHRMCQPLKRLLTRNKIYAQVAAACLKNSKVYHSTCHLISA</sequence>
<accession>A0AAV8PR52</accession>